<keyword evidence="2" id="KW-1185">Reference proteome</keyword>
<reference evidence="1 2" key="1">
    <citation type="submission" date="2014-09" db="EMBL/GenBank/DDBJ databases">
        <title>Genome sequence of Sinomonas sp. MUSC 117.</title>
        <authorList>
            <person name="Lee L.-H."/>
        </authorList>
    </citation>
    <scope>NUCLEOTIDE SEQUENCE [LARGE SCALE GENOMIC DNA]</scope>
    <source>
        <strain evidence="1 2">MUSC 117</strain>
    </source>
</reference>
<protein>
    <submittedName>
        <fullName evidence="1">Uncharacterized protein</fullName>
    </submittedName>
</protein>
<dbReference type="AlphaFoldDB" id="A0A0B2ARA7"/>
<gene>
    <name evidence="1" type="ORF">LK10_05470</name>
</gene>
<evidence type="ECO:0000313" key="2">
    <source>
        <dbReference type="Proteomes" id="UP000030982"/>
    </source>
</evidence>
<evidence type="ECO:0000313" key="1">
    <source>
        <dbReference type="EMBL" id="KHL04467.1"/>
    </source>
</evidence>
<comment type="caution">
    <text evidence="1">The sequence shown here is derived from an EMBL/GenBank/DDBJ whole genome shotgun (WGS) entry which is preliminary data.</text>
</comment>
<organism evidence="1 2">
    <name type="scientific">Sinomonas humi</name>
    <dbReference type="NCBI Taxonomy" id="1338436"/>
    <lineage>
        <taxon>Bacteria</taxon>
        <taxon>Bacillati</taxon>
        <taxon>Actinomycetota</taxon>
        <taxon>Actinomycetes</taxon>
        <taxon>Micrococcales</taxon>
        <taxon>Micrococcaceae</taxon>
        <taxon>Sinomonas</taxon>
    </lineage>
</organism>
<name>A0A0B2ARA7_9MICC</name>
<dbReference type="Proteomes" id="UP000030982">
    <property type="component" value="Unassembled WGS sequence"/>
</dbReference>
<accession>A0A0B2ARA7</accession>
<proteinExistence type="predicted"/>
<dbReference type="EMBL" id="JTDL01000079">
    <property type="protein sequence ID" value="KHL04467.1"/>
    <property type="molecule type" value="Genomic_DNA"/>
</dbReference>
<dbReference type="STRING" id="1338436.LK10_05470"/>
<sequence>MPTGHRRHAERWAARLYRSPISPVELADDVSAVAALSHSRIEGANGHATSRLFVAHVRLHYFGLPLAVSRETPR</sequence>